<dbReference type="Pfam" id="PF04117">
    <property type="entry name" value="Mpv17_PMP22"/>
    <property type="match status" value="1"/>
</dbReference>
<protein>
    <submittedName>
        <fullName evidence="7">Mpv17/PMP22</fullName>
    </submittedName>
</protein>
<dbReference type="EMBL" id="CABPRJ010000950">
    <property type="protein sequence ID" value="VVC31596.1"/>
    <property type="molecule type" value="Genomic_DNA"/>
</dbReference>
<proteinExistence type="inferred from homology"/>
<keyword evidence="4 6" id="KW-1133">Transmembrane helix</keyword>
<evidence type="ECO:0000256" key="3">
    <source>
        <dbReference type="ARBA" id="ARBA00022692"/>
    </source>
</evidence>
<dbReference type="AlphaFoldDB" id="A0A5E4MJM7"/>
<keyword evidence="5 6" id="KW-0472">Membrane</keyword>
<evidence type="ECO:0000256" key="2">
    <source>
        <dbReference type="ARBA" id="ARBA00006824"/>
    </source>
</evidence>
<dbReference type="PANTHER" id="PTHR11266:SF8">
    <property type="entry name" value="MPV17-LIKE PROTEIN 2"/>
    <property type="match status" value="1"/>
</dbReference>
<dbReference type="PANTHER" id="PTHR11266">
    <property type="entry name" value="PEROXISOMAL MEMBRANE PROTEIN 2, PXMP2 MPV17"/>
    <property type="match status" value="1"/>
</dbReference>
<reference evidence="7 8" key="1">
    <citation type="submission" date="2019-08" db="EMBL/GenBank/DDBJ databases">
        <authorList>
            <person name="Alioto T."/>
            <person name="Alioto T."/>
            <person name="Gomez Garrido J."/>
        </authorList>
    </citation>
    <scope>NUCLEOTIDE SEQUENCE [LARGE SCALE GENOMIC DNA]</scope>
</reference>
<feature type="transmembrane region" description="Helical" evidence="6">
    <location>
        <begin position="64"/>
        <end position="85"/>
    </location>
</feature>
<comment type="subcellular location">
    <subcellularLocation>
        <location evidence="1">Membrane</location>
        <topology evidence="1">Multi-pass membrane protein</topology>
    </subcellularLocation>
</comment>
<dbReference type="Proteomes" id="UP000325440">
    <property type="component" value="Unassembled WGS sequence"/>
</dbReference>
<dbReference type="GO" id="GO:0005739">
    <property type="term" value="C:mitochondrion"/>
    <property type="evidence" value="ECO:0007669"/>
    <property type="project" value="TreeGrafter"/>
</dbReference>
<dbReference type="GO" id="GO:0061668">
    <property type="term" value="P:mitochondrial ribosome assembly"/>
    <property type="evidence" value="ECO:0007669"/>
    <property type="project" value="TreeGrafter"/>
</dbReference>
<evidence type="ECO:0000256" key="1">
    <source>
        <dbReference type="ARBA" id="ARBA00004141"/>
    </source>
</evidence>
<sequence length="155" mass="18157">MCTGDIVQQNVEQYHGLSDGYDWKRTARITIVGSVLGSMQYFFYRSLDKRYPAKDMRTIAKKIVIDQTLCTPMNIFVFIYGLGLLENTPWAKMNEEFRHKFLVIFSVDCAVFVPSQYINFKFVDPKYRLVFVNMVSIMYDTFLSYIKYTVSSLLV</sequence>
<feature type="transmembrane region" description="Helical" evidence="6">
    <location>
        <begin position="97"/>
        <end position="115"/>
    </location>
</feature>
<evidence type="ECO:0000313" key="7">
    <source>
        <dbReference type="EMBL" id="VVC31596.1"/>
    </source>
</evidence>
<accession>A0A5E4MJM7</accession>
<dbReference type="InterPro" id="IPR007248">
    <property type="entry name" value="Mpv17_PMP22"/>
</dbReference>
<evidence type="ECO:0000256" key="6">
    <source>
        <dbReference type="RuleBase" id="RU363053"/>
    </source>
</evidence>
<comment type="similarity">
    <text evidence="2 6">Belongs to the peroxisomal membrane protein PXMP2/4 family.</text>
</comment>
<feature type="transmembrane region" description="Helical" evidence="6">
    <location>
        <begin position="127"/>
        <end position="146"/>
    </location>
</feature>
<dbReference type="GO" id="GO:0016020">
    <property type="term" value="C:membrane"/>
    <property type="evidence" value="ECO:0007669"/>
    <property type="project" value="UniProtKB-SubCell"/>
</dbReference>
<evidence type="ECO:0000256" key="5">
    <source>
        <dbReference type="ARBA" id="ARBA00023136"/>
    </source>
</evidence>
<keyword evidence="8" id="KW-1185">Reference proteome</keyword>
<name>A0A5E4MJM7_9HEMI</name>
<keyword evidence="3 6" id="KW-0812">Transmembrane</keyword>
<evidence type="ECO:0000256" key="4">
    <source>
        <dbReference type="ARBA" id="ARBA00022989"/>
    </source>
</evidence>
<evidence type="ECO:0000313" key="8">
    <source>
        <dbReference type="Proteomes" id="UP000325440"/>
    </source>
</evidence>
<gene>
    <name evidence="7" type="ORF">CINCED_3A016139</name>
</gene>
<organism evidence="7 8">
    <name type="scientific">Cinara cedri</name>
    <dbReference type="NCBI Taxonomy" id="506608"/>
    <lineage>
        <taxon>Eukaryota</taxon>
        <taxon>Metazoa</taxon>
        <taxon>Ecdysozoa</taxon>
        <taxon>Arthropoda</taxon>
        <taxon>Hexapoda</taxon>
        <taxon>Insecta</taxon>
        <taxon>Pterygota</taxon>
        <taxon>Neoptera</taxon>
        <taxon>Paraneoptera</taxon>
        <taxon>Hemiptera</taxon>
        <taxon>Sternorrhyncha</taxon>
        <taxon>Aphidomorpha</taxon>
        <taxon>Aphidoidea</taxon>
        <taxon>Aphididae</taxon>
        <taxon>Lachninae</taxon>
        <taxon>Cinara</taxon>
    </lineage>
</organism>
<dbReference type="OrthoDB" id="5345392at2759"/>